<dbReference type="AlphaFoldDB" id="A0AAD5E3V9"/>
<dbReference type="InterPro" id="IPR013907">
    <property type="entry name" value="Sds3"/>
</dbReference>
<dbReference type="GeneID" id="75916983"/>
<evidence type="ECO:0000313" key="8">
    <source>
        <dbReference type="Proteomes" id="UP001206595"/>
    </source>
</evidence>
<reference evidence="7" key="2">
    <citation type="journal article" date="2022" name="Proc. Natl. Acad. Sci. U.S.A.">
        <title>Diploid-dominant life cycles characterize the early evolution of Fungi.</title>
        <authorList>
            <person name="Amses K.R."/>
            <person name="Simmons D.R."/>
            <person name="Longcore J.E."/>
            <person name="Mondo S.J."/>
            <person name="Seto K."/>
            <person name="Jeronimo G.H."/>
            <person name="Bonds A.E."/>
            <person name="Quandt C.A."/>
            <person name="Davis W.J."/>
            <person name="Chang Y."/>
            <person name="Federici B.A."/>
            <person name="Kuo A."/>
            <person name="LaButti K."/>
            <person name="Pangilinan J."/>
            <person name="Andreopoulos W."/>
            <person name="Tritt A."/>
            <person name="Riley R."/>
            <person name="Hundley H."/>
            <person name="Johnson J."/>
            <person name="Lipzen A."/>
            <person name="Barry K."/>
            <person name="Lang B.F."/>
            <person name="Cuomo C.A."/>
            <person name="Buchler N.E."/>
            <person name="Grigoriev I.V."/>
            <person name="Spatafora J.W."/>
            <person name="Stajich J.E."/>
            <person name="James T.Y."/>
        </authorList>
    </citation>
    <scope>NUCLEOTIDE SEQUENCE</scope>
    <source>
        <strain evidence="7">AG</strain>
    </source>
</reference>
<dbReference type="GO" id="GO:0010468">
    <property type="term" value="P:regulation of gene expression"/>
    <property type="evidence" value="ECO:0007669"/>
    <property type="project" value="UniProtKB-ARBA"/>
</dbReference>
<feature type="compositionally biased region" description="Low complexity" evidence="6">
    <location>
        <begin position="123"/>
        <end position="134"/>
    </location>
</feature>
<dbReference type="EMBL" id="MU620957">
    <property type="protein sequence ID" value="KAI8576337.1"/>
    <property type="molecule type" value="Genomic_DNA"/>
</dbReference>
<dbReference type="RefSeq" id="XP_051441341.1">
    <property type="nucleotide sequence ID" value="XM_051591640.1"/>
</dbReference>
<keyword evidence="2" id="KW-0678">Repressor</keyword>
<protein>
    <submittedName>
        <fullName evidence="7">Uncharacterized protein</fullName>
    </submittedName>
</protein>
<reference evidence="7" key="1">
    <citation type="submission" date="2021-06" db="EMBL/GenBank/DDBJ databases">
        <authorList>
            <consortium name="DOE Joint Genome Institute"/>
            <person name="Mondo S.J."/>
            <person name="Amses K.R."/>
            <person name="Simmons D.R."/>
            <person name="Longcore J.E."/>
            <person name="Seto K."/>
            <person name="Alves G.H."/>
            <person name="Bonds A.E."/>
            <person name="Quandt C.A."/>
            <person name="Davis W.J."/>
            <person name="Chang Y."/>
            <person name="Letcher P.M."/>
            <person name="Powell M.J."/>
            <person name="Kuo A."/>
            <person name="Labutti K."/>
            <person name="Pangilinan J."/>
            <person name="Andreopoulos W."/>
            <person name="Tritt A."/>
            <person name="Riley R."/>
            <person name="Hundley H."/>
            <person name="Johnson J."/>
            <person name="Lipzen A."/>
            <person name="Barry K."/>
            <person name="Berbee M.L."/>
            <person name="Buchler N.E."/>
            <person name="Grigoriev I.V."/>
            <person name="Spatafora J.W."/>
            <person name="Stajich J.E."/>
            <person name="James T.Y."/>
        </authorList>
    </citation>
    <scope>NUCLEOTIDE SEQUENCE</scope>
    <source>
        <strain evidence="7">AG</strain>
    </source>
</reference>
<feature type="compositionally biased region" description="Low complexity" evidence="6">
    <location>
        <begin position="62"/>
        <end position="99"/>
    </location>
</feature>
<evidence type="ECO:0000313" key="7">
    <source>
        <dbReference type="EMBL" id="KAI8576337.1"/>
    </source>
</evidence>
<feature type="compositionally biased region" description="Polar residues" evidence="6">
    <location>
        <begin position="10"/>
        <end position="22"/>
    </location>
</feature>
<comment type="caution">
    <text evidence="7">The sequence shown here is derived from an EMBL/GenBank/DDBJ whole genome shotgun (WGS) entry which is preliminary data.</text>
</comment>
<feature type="compositionally biased region" description="Basic and acidic residues" evidence="6">
    <location>
        <begin position="158"/>
        <end position="168"/>
    </location>
</feature>
<evidence type="ECO:0000256" key="3">
    <source>
        <dbReference type="ARBA" id="ARBA00023015"/>
    </source>
</evidence>
<keyword evidence="8" id="KW-1185">Reference proteome</keyword>
<sequence>MLAKSEAKPSSRTSSRAQKQQNSPSKSSKRPRIDDKATEAKIAKLRVAQSSVAGSQKDDPASPDNNITSSSTSSPEPNTQHTTRTTTRSNSLDSSNNDTPSQTQEDLPPPRRTSARRRVTVQPTATNTTPATNARESADSDNESENHAGSDEDDAHEEEVNSDKETNKKSKSNKRTYTSEAMKQRFENLDQQQIQIREGSHPQYIQLLEDIESKRSEKYGNAELRRKLAQGAITACYEADKKQANDQYYFGRVSIRREMLDQVQQKISALHTEYITLKFGQEYSLAKAKLIANWVPPERPTMINILFTAGLHCFGGEEIFFFSGFSSVNKLRTSQNFFFE</sequence>
<evidence type="ECO:0000256" key="6">
    <source>
        <dbReference type="SAM" id="MobiDB-lite"/>
    </source>
</evidence>
<dbReference type="Proteomes" id="UP001206595">
    <property type="component" value="Unassembled WGS sequence"/>
</dbReference>
<evidence type="ECO:0000256" key="2">
    <source>
        <dbReference type="ARBA" id="ARBA00022491"/>
    </source>
</evidence>
<keyword evidence="4" id="KW-0804">Transcription</keyword>
<dbReference type="GO" id="GO:0005654">
    <property type="term" value="C:nucleoplasm"/>
    <property type="evidence" value="ECO:0007669"/>
    <property type="project" value="UniProtKB-ARBA"/>
</dbReference>
<comment type="subcellular location">
    <subcellularLocation>
        <location evidence="1">Nucleus</location>
    </subcellularLocation>
</comment>
<proteinExistence type="predicted"/>
<name>A0AAD5E3V9_UMBRA</name>
<accession>A0AAD5E3V9</accession>
<keyword evidence="3" id="KW-0805">Transcription regulation</keyword>
<keyword evidence="5" id="KW-0539">Nucleus</keyword>
<feature type="compositionally biased region" description="Basic and acidic residues" evidence="6">
    <location>
        <begin position="31"/>
        <end position="42"/>
    </location>
</feature>
<feature type="region of interest" description="Disordered" evidence="6">
    <location>
        <begin position="1"/>
        <end position="178"/>
    </location>
</feature>
<gene>
    <name evidence="7" type="ORF">K450DRAFT_257277</name>
</gene>
<evidence type="ECO:0000256" key="5">
    <source>
        <dbReference type="ARBA" id="ARBA00023242"/>
    </source>
</evidence>
<organism evidence="7 8">
    <name type="scientific">Umbelopsis ramanniana AG</name>
    <dbReference type="NCBI Taxonomy" id="1314678"/>
    <lineage>
        <taxon>Eukaryota</taxon>
        <taxon>Fungi</taxon>
        <taxon>Fungi incertae sedis</taxon>
        <taxon>Mucoromycota</taxon>
        <taxon>Mucoromycotina</taxon>
        <taxon>Umbelopsidomycetes</taxon>
        <taxon>Umbelopsidales</taxon>
        <taxon>Umbelopsidaceae</taxon>
        <taxon>Umbelopsis</taxon>
    </lineage>
</organism>
<evidence type="ECO:0000256" key="1">
    <source>
        <dbReference type="ARBA" id="ARBA00004123"/>
    </source>
</evidence>
<dbReference type="Pfam" id="PF08598">
    <property type="entry name" value="Sds3"/>
    <property type="match status" value="1"/>
</dbReference>
<evidence type="ECO:0000256" key="4">
    <source>
        <dbReference type="ARBA" id="ARBA00023163"/>
    </source>
</evidence>